<feature type="region of interest" description="Disordered" evidence="1">
    <location>
        <begin position="33"/>
        <end position="53"/>
    </location>
</feature>
<dbReference type="Proteomes" id="UP001142055">
    <property type="component" value="Chromosome 1"/>
</dbReference>
<dbReference type="AlphaFoldDB" id="A0A9Q0RTM9"/>
<feature type="compositionally biased region" description="Polar residues" evidence="1">
    <location>
        <begin position="39"/>
        <end position="53"/>
    </location>
</feature>
<feature type="non-terminal residue" evidence="2">
    <location>
        <position position="53"/>
    </location>
</feature>
<protein>
    <submittedName>
        <fullName evidence="2">Uncharacterized protein</fullName>
    </submittedName>
</protein>
<evidence type="ECO:0000313" key="3">
    <source>
        <dbReference type="Proteomes" id="UP001142055"/>
    </source>
</evidence>
<comment type="caution">
    <text evidence="2">The sequence shown here is derived from an EMBL/GenBank/DDBJ whole genome shotgun (WGS) entry which is preliminary data.</text>
</comment>
<proteinExistence type="predicted"/>
<evidence type="ECO:0000256" key="1">
    <source>
        <dbReference type="SAM" id="MobiDB-lite"/>
    </source>
</evidence>
<sequence length="53" mass="6228">MSDHLNDRRPTERQLKHRLSAVFEPLRVRHTLEEPLAPNATTPTQQFESSFIE</sequence>
<keyword evidence="3" id="KW-1185">Reference proteome</keyword>
<dbReference type="EMBL" id="JAPWDV010000001">
    <property type="protein sequence ID" value="KAJ6225596.1"/>
    <property type="molecule type" value="Genomic_DNA"/>
</dbReference>
<organism evidence="2 3">
    <name type="scientific">Blomia tropicalis</name>
    <name type="common">Mite</name>
    <dbReference type="NCBI Taxonomy" id="40697"/>
    <lineage>
        <taxon>Eukaryota</taxon>
        <taxon>Metazoa</taxon>
        <taxon>Ecdysozoa</taxon>
        <taxon>Arthropoda</taxon>
        <taxon>Chelicerata</taxon>
        <taxon>Arachnida</taxon>
        <taxon>Acari</taxon>
        <taxon>Acariformes</taxon>
        <taxon>Sarcoptiformes</taxon>
        <taxon>Astigmata</taxon>
        <taxon>Glycyphagoidea</taxon>
        <taxon>Echimyopodidae</taxon>
        <taxon>Blomia</taxon>
    </lineage>
</organism>
<gene>
    <name evidence="2" type="ORF">RDWZM_004141</name>
</gene>
<evidence type="ECO:0000313" key="2">
    <source>
        <dbReference type="EMBL" id="KAJ6225596.1"/>
    </source>
</evidence>
<name>A0A9Q0RTM9_BLOTA</name>
<reference evidence="2" key="1">
    <citation type="submission" date="2022-12" db="EMBL/GenBank/DDBJ databases">
        <title>Genome assemblies of Blomia tropicalis.</title>
        <authorList>
            <person name="Cui Y."/>
        </authorList>
    </citation>
    <scope>NUCLEOTIDE SEQUENCE</scope>
    <source>
        <tissue evidence="2">Adult mites</tissue>
    </source>
</reference>
<accession>A0A9Q0RTM9</accession>